<evidence type="ECO:0000256" key="1">
    <source>
        <dbReference type="ARBA" id="ARBA00004477"/>
    </source>
</evidence>
<feature type="transmembrane region" description="Helical" evidence="13">
    <location>
        <begin position="6"/>
        <end position="28"/>
    </location>
</feature>
<sequence>MVLYLVSLAGCICFSYVILLYAFDYNGFDRNNPRSIKRRFIAAVINNFFAIVITYNVLNEYNMGKKDDIAFRSTHPLFTMGIHFKGFFNAIILPAILTNICYFGTWVITYNDDFLEWKENLKNLLWIRDTLMAPVTEELAFRSCAATLILQCMSPITTIFFAPLPFAISHLHHVFDDMRRGRTVKEAIFKRSNTVCFMRCGALI</sequence>
<name>A0A0N4U141_DRAME</name>
<proteinExistence type="inferred from homology"/>
<keyword evidence="17" id="KW-1185">Reference proteome</keyword>
<dbReference type="Proteomes" id="UP000274756">
    <property type="component" value="Unassembled WGS sequence"/>
</dbReference>
<comment type="similarity">
    <text evidence="2">Belongs to the peptidase U48 family.</text>
</comment>
<evidence type="ECO:0000256" key="5">
    <source>
        <dbReference type="ARBA" id="ARBA00022801"/>
    </source>
</evidence>
<evidence type="ECO:0000313" key="15">
    <source>
        <dbReference type="EMBL" id="VDN54683.1"/>
    </source>
</evidence>
<dbReference type="EC" id="3.4.26.1" evidence="11"/>
<evidence type="ECO:0000313" key="16">
    <source>
        <dbReference type="Proteomes" id="UP000038040"/>
    </source>
</evidence>
<keyword evidence="8 13" id="KW-0472">Membrane</keyword>
<dbReference type="GO" id="GO:0071586">
    <property type="term" value="P:CAAX-box protein processing"/>
    <property type="evidence" value="ECO:0007669"/>
    <property type="project" value="InterPro"/>
</dbReference>
<comment type="catalytic activity">
    <reaction evidence="10">
        <text>Hydrolyzes the peptide bond -P2-(S-farnesyl or geranylgeranyl)C-P1'-P2'-P3'-COOH where P1' and P2' are amino acids with aliphatic sidechains and P3' is any C-terminal residue.</text>
        <dbReference type="EC" id="3.4.26.1"/>
    </reaction>
</comment>
<dbReference type="InterPro" id="IPR003675">
    <property type="entry name" value="Rce1/LyrA-like_dom"/>
</dbReference>
<dbReference type="OrthoDB" id="271604at2759"/>
<dbReference type="Pfam" id="PF02517">
    <property type="entry name" value="Rce1-like"/>
    <property type="match status" value="1"/>
</dbReference>
<reference evidence="15 17" key="2">
    <citation type="submission" date="2018-11" db="EMBL/GenBank/DDBJ databases">
        <authorList>
            <consortium name="Pathogen Informatics"/>
        </authorList>
    </citation>
    <scope>NUCLEOTIDE SEQUENCE [LARGE SCALE GENOMIC DNA]</scope>
</reference>
<accession>A0A0N4U141</accession>
<dbReference type="GO" id="GO:0005789">
    <property type="term" value="C:endoplasmic reticulum membrane"/>
    <property type="evidence" value="ECO:0007669"/>
    <property type="project" value="UniProtKB-SubCell"/>
</dbReference>
<protein>
    <recommendedName>
        <fullName evidence="12">CAAX prenyl protease 2</fullName>
        <ecNumber evidence="11">3.4.26.1</ecNumber>
    </recommendedName>
    <alternativeName>
        <fullName evidence="9">Farnesylated proteins-converting enzyme 2</fullName>
    </alternativeName>
</protein>
<dbReference type="PANTHER" id="PTHR13046:SF0">
    <property type="entry name" value="CAAX PRENYL PROTEASE 2"/>
    <property type="match status" value="1"/>
</dbReference>
<dbReference type="STRING" id="318479.A0A0N4U141"/>
<keyword evidence="7 13" id="KW-1133">Transmembrane helix</keyword>
<keyword evidence="5" id="KW-0378">Hydrolase</keyword>
<dbReference type="Proteomes" id="UP000038040">
    <property type="component" value="Unplaced"/>
</dbReference>
<evidence type="ECO:0000256" key="13">
    <source>
        <dbReference type="SAM" id="Phobius"/>
    </source>
</evidence>
<reference evidence="18" key="1">
    <citation type="submission" date="2017-02" db="UniProtKB">
        <authorList>
            <consortium name="WormBaseParasite"/>
        </authorList>
    </citation>
    <scope>IDENTIFICATION</scope>
</reference>
<evidence type="ECO:0000256" key="12">
    <source>
        <dbReference type="ARBA" id="ARBA00049763"/>
    </source>
</evidence>
<evidence type="ECO:0000256" key="8">
    <source>
        <dbReference type="ARBA" id="ARBA00023136"/>
    </source>
</evidence>
<dbReference type="EMBL" id="UYYG01001150">
    <property type="protein sequence ID" value="VDN54683.1"/>
    <property type="molecule type" value="Genomic_DNA"/>
</dbReference>
<feature type="domain" description="CAAX prenyl protease 2/Lysostaphin resistance protein A-like" evidence="14">
    <location>
        <begin position="124"/>
        <end position="173"/>
    </location>
</feature>
<organism evidence="16 18">
    <name type="scientific">Dracunculus medinensis</name>
    <name type="common">Guinea worm</name>
    <dbReference type="NCBI Taxonomy" id="318479"/>
    <lineage>
        <taxon>Eukaryota</taxon>
        <taxon>Metazoa</taxon>
        <taxon>Ecdysozoa</taxon>
        <taxon>Nematoda</taxon>
        <taxon>Chromadorea</taxon>
        <taxon>Rhabditida</taxon>
        <taxon>Spirurina</taxon>
        <taxon>Dracunculoidea</taxon>
        <taxon>Dracunculidae</taxon>
        <taxon>Dracunculus</taxon>
    </lineage>
</organism>
<evidence type="ECO:0000256" key="4">
    <source>
        <dbReference type="ARBA" id="ARBA00022692"/>
    </source>
</evidence>
<feature type="transmembrane region" description="Helical" evidence="13">
    <location>
        <begin position="40"/>
        <end position="58"/>
    </location>
</feature>
<dbReference type="PANTHER" id="PTHR13046">
    <property type="entry name" value="PROTEASE U48 CAAX PRENYL PROTEASE RCE1"/>
    <property type="match status" value="1"/>
</dbReference>
<comment type="subcellular location">
    <subcellularLocation>
        <location evidence="1">Endoplasmic reticulum membrane</location>
        <topology evidence="1">Multi-pass membrane protein</topology>
    </subcellularLocation>
</comment>
<dbReference type="InterPro" id="IPR039731">
    <property type="entry name" value="Rce1"/>
</dbReference>
<evidence type="ECO:0000256" key="6">
    <source>
        <dbReference type="ARBA" id="ARBA00022824"/>
    </source>
</evidence>
<evidence type="ECO:0000256" key="11">
    <source>
        <dbReference type="ARBA" id="ARBA00049729"/>
    </source>
</evidence>
<evidence type="ECO:0000256" key="3">
    <source>
        <dbReference type="ARBA" id="ARBA00022670"/>
    </source>
</evidence>
<evidence type="ECO:0000259" key="14">
    <source>
        <dbReference type="Pfam" id="PF02517"/>
    </source>
</evidence>
<keyword evidence="4 13" id="KW-0812">Transmembrane</keyword>
<evidence type="ECO:0000256" key="10">
    <source>
        <dbReference type="ARBA" id="ARBA00047280"/>
    </source>
</evidence>
<evidence type="ECO:0000256" key="7">
    <source>
        <dbReference type="ARBA" id="ARBA00022989"/>
    </source>
</evidence>
<evidence type="ECO:0000256" key="9">
    <source>
        <dbReference type="ARBA" id="ARBA00032607"/>
    </source>
</evidence>
<evidence type="ECO:0000313" key="17">
    <source>
        <dbReference type="Proteomes" id="UP000274756"/>
    </source>
</evidence>
<evidence type="ECO:0000256" key="2">
    <source>
        <dbReference type="ARBA" id="ARBA00006897"/>
    </source>
</evidence>
<dbReference type="GO" id="GO:0004222">
    <property type="term" value="F:metalloendopeptidase activity"/>
    <property type="evidence" value="ECO:0007669"/>
    <property type="project" value="InterPro"/>
</dbReference>
<evidence type="ECO:0000313" key="18">
    <source>
        <dbReference type="WBParaSite" id="DME_0000029601-mRNA-1"/>
    </source>
</evidence>
<keyword evidence="6" id="KW-0256">Endoplasmic reticulum</keyword>
<feature type="transmembrane region" description="Helical" evidence="13">
    <location>
        <begin position="87"/>
        <end position="108"/>
    </location>
</feature>
<gene>
    <name evidence="15" type="ORF">DME_LOCUS4656</name>
</gene>
<dbReference type="AlphaFoldDB" id="A0A0N4U141"/>
<keyword evidence="3" id="KW-0645">Protease</keyword>
<dbReference type="WBParaSite" id="DME_0000029601-mRNA-1">
    <property type="protein sequence ID" value="DME_0000029601-mRNA-1"/>
    <property type="gene ID" value="DME_0000029601"/>
</dbReference>